<dbReference type="Gene3D" id="3.10.20.90">
    <property type="entry name" value="Phosphatidylinositol 3-kinase Catalytic Subunit, Chain A, domain 1"/>
    <property type="match status" value="1"/>
</dbReference>
<evidence type="ECO:0000259" key="9">
    <source>
        <dbReference type="Pfam" id="PF01207"/>
    </source>
</evidence>
<accession>A0A9E7KNV0</accession>
<dbReference type="PANTHER" id="PTHR13465:SF2">
    <property type="entry name" value="PHAGOSOME ASSEMBLY FACTOR 1"/>
    <property type="match status" value="1"/>
</dbReference>
<dbReference type="InterPro" id="IPR018517">
    <property type="entry name" value="tRNA_hU_synthase_CS"/>
</dbReference>
<evidence type="ECO:0000313" key="12">
    <source>
        <dbReference type="Proteomes" id="UP001055439"/>
    </source>
</evidence>
<comment type="function">
    <text evidence="7">Aux/IAA proteins are short-lived transcriptional factors that function as repressors of early auxin response genes at low auxin concentrations.</text>
</comment>
<dbReference type="CDD" id="cd02801">
    <property type="entry name" value="DUS_like_FMN"/>
    <property type="match status" value="1"/>
</dbReference>
<feature type="domain" description="DUS-like FMN-binding" evidence="9">
    <location>
        <begin position="669"/>
        <end position="960"/>
    </location>
</feature>
<feature type="domain" description="AUX/IAA" evidence="10">
    <location>
        <begin position="33"/>
        <end position="119"/>
    </location>
</feature>
<keyword evidence="3" id="KW-0288">FMN</keyword>
<dbReference type="PANTHER" id="PTHR13465">
    <property type="entry name" value="UPF0183 PROTEIN"/>
    <property type="match status" value="1"/>
</dbReference>
<keyword evidence="7" id="KW-0804">Transcription</keyword>
<dbReference type="Pfam" id="PF01207">
    <property type="entry name" value="Dus"/>
    <property type="match status" value="1"/>
</dbReference>
<dbReference type="OrthoDB" id="272303at2759"/>
<comment type="subcellular location">
    <subcellularLocation>
        <location evidence="7">Nucleus</location>
    </subcellularLocation>
</comment>
<keyword evidence="7" id="KW-0539">Nucleus</keyword>
<gene>
    <name evidence="11" type="ORF">MUK42_12933</name>
</gene>
<dbReference type="AlphaFoldDB" id="A0A9E7KNV0"/>
<evidence type="ECO:0000256" key="5">
    <source>
        <dbReference type="ARBA" id="ARBA00023002"/>
    </source>
</evidence>
<evidence type="ECO:0000256" key="2">
    <source>
        <dbReference type="ARBA" id="ARBA00022630"/>
    </source>
</evidence>
<name>A0A9E7KNV0_9LILI</name>
<dbReference type="SUPFAM" id="SSF51395">
    <property type="entry name" value="FMN-linked oxidoreductases"/>
    <property type="match status" value="1"/>
</dbReference>
<organism evidence="11 12">
    <name type="scientific">Musa troglodytarum</name>
    <name type="common">fe'i banana</name>
    <dbReference type="NCBI Taxonomy" id="320322"/>
    <lineage>
        <taxon>Eukaryota</taxon>
        <taxon>Viridiplantae</taxon>
        <taxon>Streptophyta</taxon>
        <taxon>Embryophyta</taxon>
        <taxon>Tracheophyta</taxon>
        <taxon>Spermatophyta</taxon>
        <taxon>Magnoliopsida</taxon>
        <taxon>Liliopsida</taxon>
        <taxon>Zingiberales</taxon>
        <taxon>Musaceae</taxon>
        <taxon>Musa</taxon>
    </lineage>
</organism>
<dbReference type="Proteomes" id="UP001055439">
    <property type="component" value="Chromosome 8"/>
</dbReference>
<keyword evidence="7" id="KW-0678">Repressor</keyword>
<comment type="similarity">
    <text evidence="7">Belongs to the Aux/IAA family.</text>
</comment>
<keyword evidence="12" id="KW-1185">Reference proteome</keyword>
<keyword evidence="5" id="KW-0560">Oxidoreductase</keyword>
<sequence>MEDLDNLKATELTLGLPGTDAPEKPSLASTTGATKRTNEECFSPAAKKQVVGWPPVRSYRMNSIRVRKMEAEDSTGIYVKVGMDGAPYLRKVDLRVYNSYKELMEALNYMFKCFSLVEVEIITGEDPGQVSFTRSPREVEARRFVTQWGKGYNPTEDATPKPENIETAGEGEGGGGHAMQQLQHHQRSTGGPNAAGPAPGPLRRRCEGTAMGAITLDLRPGFGIGPFNLGMPLHEAFAQVEHQPNLYDVVHVKYLDEEPLKLDIVISFPDHGFHLRFDPWSQRLRLIEVYDVKRLQMRYANSLIGGPSTLATFVAVYALFGPTYPGTYDQDRGIYTLFYPGLSFAFPIPSQYTYCCQNGEVSAELPLEFPDGTTPVACRVSVYDGSSDSKVGVGSLLDKASVPPLPAGSLYMEEVHAKDVWTELGRPCGIHQKQVDQMVIHSASDPRPRTTLCGDYFYNYFSRGLDILFDGQTHKIKKFVLHTNFPGHSDFNTYMKCNFVIYDSDDEGTFQPGNTSKNCITPSTKWEQVKEILGDGGRAAIQTQGSMTNPFGSTFVYGYQNVAFEWDGERMRFRPLHSSVAAAYKPHPEARLLRRLNPISFMAADPPPPPLESEEDPDERLCAALDSCSFSDPPPLSPTEPIGRPLSGEIRVDRAWAHWNRLGAPKLVVAPMVDNSELPFRMLCRKYGAEAAYTPMLHSRIFSENEKYRSMEFTTCKEDRPLFVQFCANDPDVLLESAKMVEPYCDYVDINLGCPQRIARRGNYGAFLMDNLPLIKSLVQKLSQTLQVPVSCKIRIFPNLQDTIAYARMLEEAGCALLAVHGRTRDEKDGKKFRADWNAIKAVKDAIGIPVLANGNIRHMGDVYDCLDHTGADGVLSAESLLENPALFAGFRTREPKENNADEIKDNGGLDQGDLVVEYLKFCEQYPVPWRMVRSHVHKMLGDWFRIHPQVREELNAQSKLTFEWLRDMVKRLKQLGGGIPLYTQANTAARGNS</sequence>
<evidence type="ECO:0000256" key="4">
    <source>
        <dbReference type="ARBA" id="ARBA00022694"/>
    </source>
</evidence>
<dbReference type="Pfam" id="PF03676">
    <property type="entry name" value="PHAF1"/>
    <property type="match status" value="1"/>
</dbReference>
<reference evidence="11" key="1">
    <citation type="submission" date="2022-05" db="EMBL/GenBank/DDBJ databases">
        <title>The Musa troglodytarum L. genome provides insights into the mechanism of non-climacteric behaviour and enrichment of carotenoids.</title>
        <authorList>
            <person name="Wang J."/>
        </authorList>
    </citation>
    <scope>NUCLEOTIDE SEQUENCE</scope>
    <source>
        <tissue evidence="11">Leaf</tissue>
    </source>
</reference>
<dbReference type="Gene3D" id="3.20.20.70">
    <property type="entry name" value="Aldolase class I"/>
    <property type="match status" value="1"/>
</dbReference>
<evidence type="ECO:0000256" key="6">
    <source>
        <dbReference type="ARBA" id="ARBA00024339"/>
    </source>
</evidence>
<evidence type="ECO:0000256" key="3">
    <source>
        <dbReference type="ARBA" id="ARBA00022643"/>
    </source>
</evidence>
<dbReference type="InterPro" id="IPR035587">
    <property type="entry name" value="DUS-like_FMN-bd"/>
</dbReference>
<comment type="cofactor">
    <cofactor evidence="1">
        <name>FMN</name>
        <dbReference type="ChEBI" id="CHEBI:58210"/>
    </cofactor>
</comment>
<dbReference type="GO" id="GO:0005634">
    <property type="term" value="C:nucleus"/>
    <property type="evidence" value="ECO:0007669"/>
    <property type="project" value="UniProtKB-SubCell"/>
</dbReference>
<evidence type="ECO:0000256" key="8">
    <source>
        <dbReference type="SAM" id="MobiDB-lite"/>
    </source>
</evidence>
<dbReference type="InterPro" id="IPR005373">
    <property type="entry name" value="PHAF1"/>
</dbReference>
<evidence type="ECO:0000256" key="7">
    <source>
        <dbReference type="RuleBase" id="RU004549"/>
    </source>
</evidence>
<dbReference type="InterPro" id="IPR039156">
    <property type="entry name" value="PHAF1/BROMI"/>
</dbReference>
<evidence type="ECO:0000256" key="1">
    <source>
        <dbReference type="ARBA" id="ARBA00001917"/>
    </source>
</evidence>
<proteinExistence type="inferred from homology"/>
<protein>
    <recommendedName>
        <fullName evidence="7">Auxin-responsive protein</fullName>
    </recommendedName>
</protein>
<keyword evidence="2" id="KW-0285">Flavoprotein</keyword>
<feature type="region of interest" description="Disordered" evidence="8">
    <location>
        <begin position="12"/>
        <end position="38"/>
    </location>
</feature>
<dbReference type="PROSITE" id="PS01136">
    <property type="entry name" value="UPF0034"/>
    <property type="match status" value="1"/>
</dbReference>
<dbReference type="InterPro" id="IPR013785">
    <property type="entry name" value="Aldolase_TIM"/>
</dbReference>
<keyword evidence="7" id="KW-0805">Transcription regulation</keyword>
<keyword evidence="7" id="KW-0927">Auxin signaling pathway</keyword>
<dbReference type="GO" id="GO:0017150">
    <property type="term" value="F:tRNA dihydrouridine synthase activity"/>
    <property type="evidence" value="ECO:0007669"/>
    <property type="project" value="InterPro"/>
</dbReference>
<comment type="subunit">
    <text evidence="7">Homodimers and heterodimers.</text>
</comment>
<dbReference type="Pfam" id="PF02309">
    <property type="entry name" value="AUX_IAA"/>
    <property type="match status" value="1"/>
</dbReference>
<keyword evidence="4" id="KW-0819">tRNA processing</keyword>
<comment type="similarity">
    <text evidence="6">Belongs to the PHAF1 family.</text>
</comment>
<dbReference type="GO" id="GO:0009734">
    <property type="term" value="P:auxin-activated signaling pathway"/>
    <property type="evidence" value="ECO:0007669"/>
    <property type="project" value="UniProtKB-UniRule"/>
</dbReference>
<feature type="region of interest" description="Disordered" evidence="8">
    <location>
        <begin position="150"/>
        <end position="205"/>
    </location>
</feature>
<dbReference type="InterPro" id="IPR033389">
    <property type="entry name" value="AUX/IAA_dom"/>
</dbReference>
<dbReference type="FunFam" id="3.20.20.70:FF:000162">
    <property type="entry name" value="tRNA-dihydrouridine(16/17) synthase [NAD(P)(+)]-like"/>
    <property type="match status" value="1"/>
</dbReference>
<evidence type="ECO:0000259" key="10">
    <source>
        <dbReference type="Pfam" id="PF02309"/>
    </source>
</evidence>
<evidence type="ECO:0000313" key="11">
    <source>
        <dbReference type="EMBL" id="URE26047.1"/>
    </source>
</evidence>
<dbReference type="GO" id="GO:0050660">
    <property type="term" value="F:flavin adenine dinucleotide binding"/>
    <property type="evidence" value="ECO:0007669"/>
    <property type="project" value="InterPro"/>
</dbReference>
<dbReference type="EMBL" id="CP097510">
    <property type="protein sequence ID" value="URE26047.1"/>
    <property type="molecule type" value="Genomic_DNA"/>
</dbReference>